<comment type="similarity">
    <text evidence="2">Belongs to the FliN/MopA/SpaO family.</text>
</comment>
<evidence type="ECO:0000259" key="9">
    <source>
        <dbReference type="Pfam" id="PF04509"/>
    </source>
</evidence>
<evidence type="ECO:0000256" key="4">
    <source>
        <dbReference type="ARBA" id="ARBA00022500"/>
    </source>
</evidence>
<dbReference type="InterPro" id="IPR051469">
    <property type="entry name" value="FliN/MopA/SpaO"/>
</dbReference>
<sequence length="412" mass="45846">MLGDDFLSQEELDSLLQGLNEEENGDNKDSNVDIDSTVDMMGEIGNIAMGSGSTTLSTLLRKKVNIGSPESDIVKFKDIKTNFQDQQLVIIINYKKGLEGLNTFVLPAKMALIISNLMMGGDGNVEENAELDEISKSAVGEAMNQMMGSASTAMSEFLKTSVDITPPEIKILDFSSPDTVFPPLNTSEDEDIISIRFNMEIEGLTKTIFWQFIPLKFAKVVQDLMKKVMEEENKDSEVKPQNNINQNEPTHTPEIPNTRQQTQQVSQQPVQQQAPQPTQQYQYIPDDTNYSNPNIIQQGSEVTVNPVNFGEIDGNPPSMRSGEKVDLSKLQLLLDVPLEIKVELGRVNMSLREVLDLHQGSMIQLDKLAGEPLDIYANGKLIARGEVVVIEESFGIRITEIVSLKERLRTIK</sequence>
<dbReference type="GO" id="GO:0003774">
    <property type="term" value="F:cytoskeletal motor activity"/>
    <property type="evidence" value="ECO:0007669"/>
    <property type="project" value="InterPro"/>
</dbReference>
<organism evidence="10 11">
    <name type="scientific">Oceanotoga teriensis</name>
    <dbReference type="NCBI Taxonomy" id="515440"/>
    <lineage>
        <taxon>Bacteria</taxon>
        <taxon>Thermotogati</taxon>
        <taxon>Thermotogota</taxon>
        <taxon>Thermotogae</taxon>
        <taxon>Petrotogales</taxon>
        <taxon>Petrotogaceae</taxon>
        <taxon>Oceanotoga</taxon>
    </lineage>
</organism>
<accession>A0AA45C8W9</accession>
<keyword evidence="5" id="KW-0283">Flagellar rotation</keyword>
<dbReference type="PRINTS" id="PR00956">
    <property type="entry name" value="FLGMOTORFLIN"/>
</dbReference>
<reference evidence="10 11" key="1">
    <citation type="submission" date="2018-05" db="EMBL/GenBank/DDBJ databases">
        <title>Genomic Encyclopedia of Type Strains, Phase IV (KMG-IV): sequencing the most valuable type-strain genomes for metagenomic binning, comparative biology and taxonomic classification.</title>
        <authorList>
            <person name="Goeker M."/>
        </authorList>
    </citation>
    <scope>NUCLEOTIDE SEQUENCE [LARGE SCALE GENOMIC DNA]</scope>
    <source>
        <strain evidence="10 11">DSM 24906</strain>
    </source>
</reference>
<dbReference type="CDD" id="cd17907">
    <property type="entry name" value="FliY_FliN-Y"/>
    <property type="match status" value="1"/>
</dbReference>
<keyword evidence="4" id="KW-0145">Chemotaxis</keyword>
<evidence type="ECO:0000256" key="1">
    <source>
        <dbReference type="ARBA" id="ARBA00004413"/>
    </source>
</evidence>
<dbReference type="NCBIfam" id="NF005995">
    <property type="entry name" value="PRK08119.1"/>
    <property type="match status" value="1"/>
</dbReference>
<keyword evidence="10" id="KW-0969">Cilium</keyword>
<dbReference type="PANTHER" id="PTHR43484">
    <property type="match status" value="1"/>
</dbReference>
<dbReference type="InterPro" id="IPR001543">
    <property type="entry name" value="FliN-like_C"/>
</dbReference>
<evidence type="ECO:0000256" key="5">
    <source>
        <dbReference type="ARBA" id="ARBA00022779"/>
    </source>
</evidence>
<dbReference type="GO" id="GO:0006935">
    <property type="term" value="P:chemotaxis"/>
    <property type="evidence" value="ECO:0007669"/>
    <property type="project" value="UniProtKB-KW"/>
</dbReference>
<dbReference type="NCBIfam" id="TIGR02480">
    <property type="entry name" value="fliN"/>
    <property type="match status" value="1"/>
</dbReference>
<gene>
    <name evidence="10" type="ORF">C7380_102207</name>
</gene>
<feature type="compositionally biased region" description="Low complexity" evidence="7">
    <location>
        <begin position="260"/>
        <end position="283"/>
    </location>
</feature>
<keyword evidence="11" id="KW-1185">Reference proteome</keyword>
<dbReference type="Gene3D" id="3.40.1550.10">
    <property type="entry name" value="CheC-like"/>
    <property type="match status" value="1"/>
</dbReference>
<dbReference type="SUPFAM" id="SSF103039">
    <property type="entry name" value="CheC-like"/>
    <property type="match status" value="1"/>
</dbReference>
<dbReference type="InterPro" id="IPR012826">
    <property type="entry name" value="FliN"/>
</dbReference>
<feature type="compositionally biased region" description="Polar residues" evidence="7">
    <location>
        <begin position="239"/>
        <end position="259"/>
    </location>
</feature>
<keyword evidence="3" id="KW-1003">Cell membrane</keyword>
<feature type="domain" description="CheC-like protein" evidence="9">
    <location>
        <begin position="39"/>
        <end position="69"/>
    </location>
</feature>
<evidence type="ECO:0000313" key="10">
    <source>
        <dbReference type="EMBL" id="PWJ96289.1"/>
    </source>
</evidence>
<feature type="domain" description="Flagellar motor switch protein FliN-like C-terminal" evidence="8">
    <location>
        <begin position="332"/>
        <end position="402"/>
    </location>
</feature>
<evidence type="ECO:0000256" key="6">
    <source>
        <dbReference type="ARBA" id="ARBA00023136"/>
    </source>
</evidence>
<comment type="caution">
    <text evidence="10">The sequence shown here is derived from an EMBL/GenBank/DDBJ whole genome shotgun (WGS) entry which is preliminary data.</text>
</comment>
<evidence type="ECO:0000256" key="3">
    <source>
        <dbReference type="ARBA" id="ARBA00022475"/>
    </source>
</evidence>
<dbReference type="InterPro" id="IPR007597">
    <property type="entry name" value="CheC"/>
</dbReference>
<dbReference type="Pfam" id="PF01052">
    <property type="entry name" value="FliMN_C"/>
    <property type="match status" value="1"/>
</dbReference>
<dbReference type="GO" id="GO:0009425">
    <property type="term" value="C:bacterial-type flagellum basal body"/>
    <property type="evidence" value="ECO:0007669"/>
    <property type="project" value="InterPro"/>
</dbReference>
<proteinExistence type="inferred from homology"/>
<evidence type="ECO:0000256" key="2">
    <source>
        <dbReference type="ARBA" id="ARBA00009226"/>
    </source>
</evidence>
<dbReference type="SUPFAM" id="SSF101801">
    <property type="entry name" value="Surface presentation of antigens (SPOA)"/>
    <property type="match status" value="1"/>
</dbReference>
<dbReference type="Gene3D" id="2.30.330.10">
    <property type="entry name" value="SpoA-like"/>
    <property type="match status" value="1"/>
</dbReference>
<keyword evidence="10" id="KW-0282">Flagellum</keyword>
<dbReference type="GO" id="GO:0071973">
    <property type="term" value="P:bacterial-type flagellum-dependent cell motility"/>
    <property type="evidence" value="ECO:0007669"/>
    <property type="project" value="InterPro"/>
</dbReference>
<keyword evidence="10" id="KW-0966">Cell projection</keyword>
<name>A0AA45C8W9_9BACT</name>
<evidence type="ECO:0000259" key="8">
    <source>
        <dbReference type="Pfam" id="PF01052"/>
    </source>
</evidence>
<feature type="region of interest" description="Disordered" evidence="7">
    <location>
        <begin position="231"/>
        <end position="284"/>
    </location>
</feature>
<keyword evidence="6" id="KW-0472">Membrane</keyword>
<feature type="domain" description="CheC-like protein" evidence="9">
    <location>
        <begin position="134"/>
        <end position="171"/>
    </location>
</feature>
<evidence type="ECO:0000256" key="7">
    <source>
        <dbReference type="SAM" id="MobiDB-lite"/>
    </source>
</evidence>
<dbReference type="PANTHER" id="PTHR43484:SF1">
    <property type="entry name" value="FLAGELLAR MOTOR SWITCH PROTEIN FLIN"/>
    <property type="match status" value="1"/>
</dbReference>
<evidence type="ECO:0000313" key="11">
    <source>
        <dbReference type="Proteomes" id="UP000245921"/>
    </source>
</evidence>
<dbReference type="Proteomes" id="UP000245921">
    <property type="component" value="Unassembled WGS sequence"/>
</dbReference>
<dbReference type="GO" id="GO:0005886">
    <property type="term" value="C:plasma membrane"/>
    <property type="evidence" value="ECO:0007669"/>
    <property type="project" value="UniProtKB-SubCell"/>
</dbReference>
<dbReference type="EMBL" id="QGGI01000002">
    <property type="protein sequence ID" value="PWJ96289.1"/>
    <property type="molecule type" value="Genomic_DNA"/>
</dbReference>
<dbReference type="Pfam" id="PF04509">
    <property type="entry name" value="CheC"/>
    <property type="match status" value="2"/>
</dbReference>
<protein>
    <submittedName>
        <fullName evidence="10">Flagellar motor switch protein FliN/FliY</fullName>
    </submittedName>
</protein>
<dbReference type="RefSeq" id="WP_109603907.1">
    <property type="nucleotide sequence ID" value="NZ_JAMHJO010000001.1"/>
</dbReference>
<dbReference type="InterPro" id="IPR036429">
    <property type="entry name" value="SpoA-like_sf"/>
</dbReference>
<dbReference type="InterPro" id="IPR001172">
    <property type="entry name" value="FliN_T3SS_HrcQb"/>
</dbReference>
<dbReference type="GO" id="GO:0016787">
    <property type="term" value="F:hydrolase activity"/>
    <property type="evidence" value="ECO:0007669"/>
    <property type="project" value="InterPro"/>
</dbReference>
<comment type="subcellular location">
    <subcellularLocation>
        <location evidence="1">Cell membrane</location>
        <topology evidence="1">Peripheral membrane protein</topology>
        <orientation evidence="1">Cytoplasmic side</orientation>
    </subcellularLocation>
</comment>
<dbReference type="InterPro" id="IPR028976">
    <property type="entry name" value="CheC-like_sf"/>
</dbReference>
<dbReference type="AlphaFoldDB" id="A0AA45C8W9"/>